<feature type="domain" description="Transposase IS110-like N-terminal" evidence="1">
    <location>
        <begin position="11"/>
        <end position="95"/>
    </location>
</feature>
<dbReference type="GO" id="GO:0006313">
    <property type="term" value="P:DNA transposition"/>
    <property type="evidence" value="ECO:0007669"/>
    <property type="project" value="InterPro"/>
</dbReference>
<proteinExistence type="predicted"/>
<dbReference type="GO" id="GO:0004803">
    <property type="term" value="F:transposase activity"/>
    <property type="evidence" value="ECO:0007669"/>
    <property type="project" value="InterPro"/>
</dbReference>
<name>A0A3R9NXN9_9BACT</name>
<dbReference type="PANTHER" id="PTHR33055:SF3">
    <property type="entry name" value="PUTATIVE TRANSPOSASE FOR IS117-RELATED"/>
    <property type="match status" value="1"/>
</dbReference>
<comment type="caution">
    <text evidence="2">The sequence shown here is derived from an EMBL/GenBank/DDBJ whole genome shotgun (WGS) entry which is preliminary data.</text>
</comment>
<dbReference type="EMBL" id="RSDW01000001">
    <property type="protein sequence ID" value="RSL19249.1"/>
    <property type="molecule type" value="Genomic_DNA"/>
</dbReference>
<dbReference type="Pfam" id="PF01548">
    <property type="entry name" value="DEDD_Tnp_IS110"/>
    <property type="match status" value="1"/>
</dbReference>
<sequence length="257" mass="28567">MEACSGAHFLGRVLREQGHDVKLIPAQFVKPFVKSNKNDFLDAEAIAEAVDRQNMRFVPIKTDDQLDLQAMHRVRDRLVARRTSVINQLRAFLLERVFMIWNRTSTTSEPSPKLTMRLGTPCGRRPVAAGLERLSVSAACMPGALACSLQRPVQRQFHCAFVSCSLKTGMSLTKEKTLLRITWLTVTRARACRSSGKGLYHSEEHLYRVRRFRGSGGTALSKACLSSKINGYLGRNAGVNATCQVSIANLGYQLDPT</sequence>
<dbReference type="AlphaFoldDB" id="A0A3R9NXN9"/>
<protein>
    <submittedName>
        <fullName evidence="2">Transposase</fullName>
    </submittedName>
</protein>
<reference evidence="2 3" key="1">
    <citation type="submission" date="2018-12" db="EMBL/GenBank/DDBJ databases">
        <title>Sequencing of bacterial isolates from soil warming experiment in Harvard Forest, Massachusetts, USA.</title>
        <authorList>
            <person name="Deangelis K."/>
        </authorList>
    </citation>
    <scope>NUCLEOTIDE SEQUENCE [LARGE SCALE GENOMIC DNA]</scope>
    <source>
        <strain evidence="2 3">EB153</strain>
    </source>
</reference>
<evidence type="ECO:0000259" key="1">
    <source>
        <dbReference type="Pfam" id="PF01548"/>
    </source>
</evidence>
<dbReference type="InterPro" id="IPR002525">
    <property type="entry name" value="Transp_IS110-like_N"/>
</dbReference>
<evidence type="ECO:0000313" key="3">
    <source>
        <dbReference type="Proteomes" id="UP000269669"/>
    </source>
</evidence>
<keyword evidence="3" id="KW-1185">Reference proteome</keyword>
<organism evidence="2 3">
    <name type="scientific">Edaphobacter aggregans</name>
    <dbReference type="NCBI Taxonomy" id="570835"/>
    <lineage>
        <taxon>Bacteria</taxon>
        <taxon>Pseudomonadati</taxon>
        <taxon>Acidobacteriota</taxon>
        <taxon>Terriglobia</taxon>
        <taxon>Terriglobales</taxon>
        <taxon>Acidobacteriaceae</taxon>
        <taxon>Edaphobacter</taxon>
    </lineage>
</organism>
<dbReference type="GO" id="GO:0003677">
    <property type="term" value="F:DNA binding"/>
    <property type="evidence" value="ECO:0007669"/>
    <property type="project" value="InterPro"/>
</dbReference>
<accession>A0A3R9NXN9</accession>
<evidence type="ECO:0000313" key="2">
    <source>
        <dbReference type="EMBL" id="RSL19249.1"/>
    </source>
</evidence>
<dbReference type="InterPro" id="IPR047650">
    <property type="entry name" value="Transpos_IS110"/>
</dbReference>
<gene>
    <name evidence="2" type="ORF">EDE15_4909</name>
</gene>
<dbReference type="Proteomes" id="UP000269669">
    <property type="component" value="Unassembled WGS sequence"/>
</dbReference>
<dbReference type="RefSeq" id="WP_260473149.1">
    <property type="nucleotide sequence ID" value="NZ_RSDW01000001.1"/>
</dbReference>
<dbReference type="PANTHER" id="PTHR33055">
    <property type="entry name" value="TRANSPOSASE FOR INSERTION SEQUENCE ELEMENT IS1111A"/>
    <property type="match status" value="1"/>
</dbReference>